<dbReference type="Proteomes" id="UP001396334">
    <property type="component" value="Unassembled WGS sequence"/>
</dbReference>
<evidence type="ECO:0000313" key="1">
    <source>
        <dbReference type="EMBL" id="KAK9045752.1"/>
    </source>
</evidence>
<dbReference type="EMBL" id="JBBPBN010000001">
    <property type="protein sequence ID" value="KAK9045752.1"/>
    <property type="molecule type" value="Genomic_DNA"/>
</dbReference>
<accession>A0ABR2U7Z8</accession>
<organism evidence="1 2">
    <name type="scientific">Hibiscus sabdariffa</name>
    <name type="common">roselle</name>
    <dbReference type="NCBI Taxonomy" id="183260"/>
    <lineage>
        <taxon>Eukaryota</taxon>
        <taxon>Viridiplantae</taxon>
        <taxon>Streptophyta</taxon>
        <taxon>Embryophyta</taxon>
        <taxon>Tracheophyta</taxon>
        <taxon>Spermatophyta</taxon>
        <taxon>Magnoliopsida</taxon>
        <taxon>eudicotyledons</taxon>
        <taxon>Gunneridae</taxon>
        <taxon>Pentapetalae</taxon>
        <taxon>rosids</taxon>
        <taxon>malvids</taxon>
        <taxon>Malvales</taxon>
        <taxon>Malvaceae</taxon>
        <taxon>Malvoideae</taxon>
        <taxon>Hibiscus</taxon>
    </lineage>
</organism>
<sequence length="199" mass="21932">MASNISFTPLTDLDLTDEEQSSIFTPNVDWDIRTIDTDITPETKLQYGDWLRYLPSTTTTAVSRTQGRIHYHAPNPTTPTSGTELPVLEKKAIAEQVHPSNEGSAANPTHLSYEFPEPLDELLNETNISAALDAFASTPLMIMKPDGETIVTKSPNQTMKDTTASPNVPAQRGITRRYPMVVGTKAKKTRMNNPTCDVL</sequence>
<protein>
    <submittedName>
        <fullName evidence="1">Uncharacterized protein</fullName>
    </submittedName>
</protein>
<comment type="caution">
    <text evidence="1">The sequence shown here is derived from an EMBL/GenBank/DDBJ whole genome shotgun (WGS) entry which is preliminary data.</text>
</comment>
<evidence type="ECO:0000313" key="2">
    <source>
        <dbReference type="Proteomes" id="UP001396334"/>
    </source>
</evidence>
<gene>
    <name evidence="1" type="ORF">V6N11_051660</name>
</gene>
<reference evidence="1 2" key="1">
    <citation type="journal article" date="2024" name="G3 (Bethesda)">
        <title>Genome assembly of Hibiscus sabdariffa L. provides insights into metabolisms of medicinal natural products.</title>
        <authorList>
            <person name="Kim T."/>
        </authorList>
    </citation>
    <scope>NUCLEOTIDE SEQUENCE [LARGE SCALE GENOMIC DNA]</scope>
    <source>
        <strain evidence="1">TK-2024</strain>
        <tissue evidence="1">Old leaves</tissue>
    </source>
</reference>
<keyword evidence="2" id="KW-1185">Reference proteome</keyword>
<name>A0ABR2U7Z8_9ROSI</name>
<proteinExistence type="predicted"/>